<dbReference type="InterPro" id="IPR015046">
    <property type="entry name" value="LciA_Immunity-like"/>
</dbReference>
<dbReference type="RefSeq" id="WP_004271083.1">
    <property type="nucleotide sequence ID" value="NZ_CP015493.1"/>
</dbReference>
<organism evidence="2 4">
    <name type="scientific">Latilactobacillus curvatus</name>
    <name type="common">Lactobacillus curvatus</name>
    <dbReference type="NCBI Taxonomy" id="28038"/>
    <lineage>
        <taxon>Bacteria</taxon>
        <taxon>Bacillati</taxon>
        <taxon>Bacillota</taxon>
        <taxon>Bacilli</taxon>
        <taxon>Lactobacillales</taxon>
        <taxon>Lactobacillaceae</taxon>
        <taxon>Latilactobacillus</taxon>
    </lineage>
</organism>
<dbReference type="EMBL" id="CP117683">
    <property type="protein sequence ID" value="WDC92485.1"/>
    <property type="molecule type" value="Genomic_DNA"/>
</dbReference>
<dbReference type="Proteomes" id="UP000257607">
    <property type="component" value="Chromosome"/>
</dbReference>
<reference evidence="2 4" key="1">
    <citation type="submission" date="2018-07" db="EMBL/GenBank/DDBJ databases">
        <title>Lactobacillus curvatus genome sequence.</title>
        <authorList>
            <person name="Prechtl R."/>
        </authorList>
    </citation>
    <scope>NUCLEOTIDE SEQUENCE [LARGE SCALE GENOMIC DNA]</scope>
    <source>
        <strain evidence="2 4">TMW 1.1928</strain>
    </source>
</reference>
<dbReference type="InterPro" id="IPR023130">
    <property type="entry name" value="Ta0600-like_sf"/>
</dbReference>
<evidence type="ECO:0000256" key="1">
    <source>
        <dbReference type="ARBA" id="ARBA00023025"/>
    </source>
</evidence>
<evidence type="ECO:0000313" key="2">
    <source>
        <dbReference type="EMBL" id="AXN36284.1"/>
    </source>
</evidence>
<dbReference type="AlphaFoldDB" id="A0A221S014"/>
<proteinExistence type="predicted"/>
<protein>
    <submittedName>
        <fullName evidence="2">Bacteriocin immunity protein</fullName>
    </submittedName>
</protein>
<evidence type="ECO:0000313" key="3">
    <source>
        <dbReference type="EMBL" id="WDC92485.1"/>
    </source>
</evidence>
<sequence length="108" mass="12518">MTESEQTLFDLIDKAYNEDLTNQPQPYKTNLLKAAQQLVDGTDEFNVCLGIYNSYHENYIVPLTLPQENRNLYGYIHQKLIKLDRKRLRDFNLGYGLIASSITFGGFH</sequence>
<gene>
    <name evidence="2" type="ORF">DT351_07850</name>
    <name evidence="3" type="ORF">PSR33_02735</name>
</gene>
<dbReference type="GO" id="GO:0030153">
    <property type="term" value="P:bacteriocin immunity"/>
    <property type="evidence" value="ECO:0007669"/>
    <property type="project" value="UniProtKB-KW"/>
</dbReference>
<dbReference type="Proteomes" id="UP001215533">
    <property type="component" value="Chromosome"/>
</dbReference>
<dbReference type="Gene3D" id="1.20.1440.50">
    <property type="entry name" value="Ta0600-like"/>
    <property type="match status" value="1"/>
</dbReference>
<dbReference type="Pfam" id="PF08951">
    <property type="entry name" value="EntA_Immun"/>
    <property type="match status" value="1"/>
</dbReference>
<dbReference type="SUPFAM" id="SSF109797">
    <property type="entry name" value="Bacteriocin immunity protein-like"/>
    <property type="match status" value="1"/>
</dbReference>
<accession>A0A221S014</accession>
<reference evidence="3" key="2">
    <citation type="submission" date="2023-02" db="EMBL/GenBank/DDBJ databases">
        <title>Complete genome sequence of Lactobacillus curvatus CACC879 isolated from Pig feces.</title>
        <authorList>
            <person name="Park S."/>
            <person name="Park M.A."/>
            <person name="Kim D.-H."/>
            <person name="Kim Y."/>
        </authorList>
    </citation>
    <scope>NUCLEOTIDE SEQUENCE</scope>
    <source>
        <strain evidence="3">CACC879</strain>
    </source>
</reference>
<name>A0A221S014_LATCU</name>
<keyword evidence="1" id="KW-0079">Bacteriocin immunity</keyword>
<evidence type="ECO:0000313" key="4">
    <source>
        <dbReference type="Proteomes" id="UP000257607"/>
    </source>
</evidence>
<dbReference type="EMBL" id="CP031003">
    <property type="protein sequence ID" value="AXN36284.1"/>
    <property type="molecule type" value="Genomic_DNA"/>
</dbReference>